<feature type="domain" description="Sulfatase-modifying factor enzyme-like" evidence="3">
    <location>
        <begin position="393"/>
        <end position="625"/>
    </location>
</feature>
<dbReference type="InterPro" id="IPR013229">
    <property type="entry name" value="PEGA"/>
</dbReference>
<keyword evidence="2" id="KW-0732">Signal</keyword>
<dbReference type="Proteomes" id="UP000287823">
    <property type="component" value="Unassembled WGS sequence"/>
</dbReference>
<dbReference type="InterPro" id="IPR016187">
    <property type="entry name" value="CTDL_fold"/>
</dbReference>
<evidence type="ECO:0000313" key="6">
    <source>
        <dbReference type="Proteomes" id="UP000287823"/>
    </source>
</evidence>
<dbReference type="GO" id="GO:0120147">
    <property type="term" value="F:formylglycine-generating oxidase activity"/>
    <property type="evidence" value="ECO:0007669"/>
    <property type="project" value="TreeGrafter"/>
</dbReference>
<evidence type="ECO:0000256" key="2">
    <source>
        <dbReference type="SAM" id="SignalP"/>
    </source>
</evidence>
<reference evidence="5 6" key="1">
    <citation type="journal article" date="2011" name="Front. Microbiol.">
        <title>Genomic signatures of strain selection and enhancement in Bacillus atrophaeus var. globigii, a historical biowarfare simulant.</title>
        <authorList>
            <person name="Gibbons H.S."/>
            <person name="Broomall S.M."/>
            <person name="McNew L.A."/>
            <person name="Daligault H."/>
            <person name="Chapman C."/>
            <person name="Bruce D."/>
            <person name="Karavis M."/>
            <person name="Krepps M."/>
            <person name="McGregor P.A."/>
            <person name="Hong C."/>
            <person name="Park K.H."/>
            <person name="Akmal A."/>
            <person name="Feldman A."/>
            <person name="Lin J.S."/>
            <person name="Chang W.E."/>
            <person name="Higgs B.W."/>
            <person name="Demirev P."/>
            <person name="Lindquist J."/>
            <person name="Liem A."/>
            <person name="Fochler E."/>
            <person name="Read T.D."/>
            <person name="Tapia R."/>
            <person name="Johnson S."/>
            <person name="Bishop-Lilly K.A."/>
            <person name="Detter C."/>
            <person name="Han C."/>
            <person name="Sozhamannan S."/>
            <person name="Rosenzweig C.N."/>
            <person name="Skowronski E.W."/>
        </authorList>
    </citation>
    <scope>NUCLEOTIDE SEQUENCE [LARGE SCALE GENOMIC DNA]</scope>
    <source>
        <strain evidence="5 6">Y4G10-17</strain>
    </source>
</reference>
<organism evidence="5 6">
    <name type="scientific">Aliidiomarina soli</name>
    <dbReference type="NCBI Taxonomy" id="1928574"/>
    <lineage>
        <taxon>Bacteria</taxon>
        <taxon>Pseudomonadati</taxon>
        <taxon>Pseudomonadota</taxon>
        <taxon>Gammaproteobacteria</taxon>
        <taxon>Alteromonadales</taxon>
        <taxon>Idiomarinaceae</taxon>
        <taxon>Aliidiomarina</taxon>
    </lineage>
</organism>
<dbReference type="Pfam" id="PF08308">
    <property type="entry name" value="PEGA"/>
    <property type="match status" value="1"/>
</dbReference>
<dbReference type="Pfam" id="PF03781">
    <property type="entry name" value="FGE-sulfatase"/>
    <property type="match status" value="1"/>
</dbReference>
<dbReference type="PANTHER" id="PTHR23150:SF19">
    <property type="entry name" value="FORMYLGLYCINE-GENERATING ENZYME"/>
    <property type="match status" value="1"/>
</dbReference>
<feature type="coiled-coil region" evidence="1">
    <location>
        <begin position="34"/>
        <end position="146"/>
    </location>
</feature>
<dbReference type="SUPFAM" id="SSF56436">
    <property type="entry name" value="C-type lectin-like"/>
    <property type="match status" value="1"/>
</dbReference>
<dbReference type="InterPro" id="IPR005532">
    <property type="entry name" value="SUMF_dom"/>
</dbReference>
<evidence type="ECO:0000256" key="1">
    <source>
        <dbReference type="SAM" id="Coils"/>
    </source>
</evidence>
<dbReference type="EMBL" id="PIPO01000002">
    <property type="protein sequence ID" value="RUO34010.1"/>
    <property type="molecule type" value="Genomic_DNA"/>
</dbReference>
<evidence type="ECO:0000259" key="4">
    <source>
        <dbReference type="Pfam" id="PF08308"/>
    </source>
</evidence>
<keyword evidence="1" id="KW-0175">Coiled coil</keyword>
<evidence type="ECO:0000259" key="3">
    <source>
        <dbReference type="Pfam" id="PF03781"/>
    </source>
</evidence>
<dbReference type="RefSeq" id="WP_126798554.1">
    <property type="nucleotide sequence ID" value="NZ_PIPO01000002.1"/>
</dbReference>
<evidence type="ECO:0000313" key="5">
    <source>
        <dbReference type="EMBL" id="RUO34010.1"/>
    </source>
</evidence>
<gene>
    <name evidence="5" type="ORF">CWE14_06075</name>
</gene>
<comment type="caution">
    <text evidence="5">The sequence shown here is derived from an EMBL/GenBank/DDBJ whole genome shotgun (WGS) entry which is preliminary data.</text>
</comment>
<dbReference type="PANTHER" id="PTHR23150">
    <property type="entry name" value="SULFATASE MODIFYING FACTOR 1, 2"/>
    <property type="match status" value="1"/>
</dbReference>
<keyword evidence="6" id="KW-1185">Reference proteome</keyword>
<protein>
    <submittedName>
        <fullName evidence="5">Sulfatase modifying factor 1</fullName>
    </submittedName>
</protein>
<dbReference type="AlphaFoldDB" id="A0A432WJM7"/>
<accession>A0A432WJM7</accession>
<dbReference type="InterPro" id="IPR051043">
    <property type="entry name" value="Sulfatase_Mod_Factor_Kinase"/>
</dbReference>
<feature type="signal peptide" evidence="2">
    <location>
        <begin position="1"/>
        <end position="25"/>
    </location>
</feature>
<dbReference type="InterPro" id="IPR042095">
    <property type="entry name" value="SUMF_sf"/>
</dbReference>
<proteinExistence type="predicted"/>
<dbReference type="Gene3D" id="3.90.1580.10">
    <property type="entry name" value="paralog of FGE (formylglycine-generating enzyme)"/>
    <property type="match status" value="1"/>
</dbReference>
<sequence length="627" mass="70210">MRLAQTSIIIAALFASPLFSTLASASEGSEQVTVAEIESHISTIESQYQSTQEERREMEAQLNSVRERLEQARQQSEAVEQERRQALEQMNRRYRELVDNPETDISEAQQAYQQAVVNAQRNTQQVSELSAELSNLQAQQERHRVREHGLVNQLATYQERLALARVDRVITEFGATSQVRVEQEVTCDRDETIGQCESRADLLAKQRASRNFLDSAFDRLTESEQAIKHRDQVSPDVRLIGSRPLNSGFSGQRNYSVNLQVDLQGRITRTDVCKLLELDVRYCTDNVQASNEEASDDGKKPSDEDVMHRVLIRSNVYDDQVMINGERYGSTPIELMLETGEYDLVVSRRGYTSHNVRMNVNRSATYSAELDRLAYDFSPGEIIQDSVGNRNEGPSLIVIPSGSQRLGNIRSGSSGDPQVRNFELSVPLAVGVFPVTIEQFGVFVRDTGYVTTAEKGDACNVMIDGVVQADPNITWEEPGYSVQERMPVTCVSYGDAQRYAAWLTQKTGERYRLASEDEWEYAARAGTDTHYWWGNGIGSGRANCFSCGTRWAGDSPSPMGTFAKNPFGLEDTVGNVWEWTSARDGSSPVARGGAYNFAPSLVRVSSRMELYSSFSANYVGFRVVREE</sequence>
<feature type="chain" id="PRO_5018995189" evidence="2">
    <location>
        <begin position="26"/>
        <end position="627"/>
    </location>
</feature>
<feature type="domain" description="PEGA" evidence="4">
    <location>
        <begin position="310"/>
        <end position="369"/>
    </location>
</feature>
<name>A0A432WJM7_9GAMM</name>